<protein>
    <submittedName>
        <fullName evidence="1">Uncharacterized protein</fullName>
    </submittedName>
</protein>
<comment type="caution">
    <text evidence="1">The sequence shown here is derived from an EMBL/GenBank/DDBJ whole genome shotgun (WGS) entry which is preliminary data.</text>
</comment>
<gene>
    <name evidence="1" type="ORF">D9O31_20240</name>
</gene>
<dbReference type="EMBL" id="RWAH01000024">
    <property type="protein sequence ID" value="MMS78794.1"/>
    <property type="molecule type" value="Genomic_DNA"/>
</dbReference>
<reference evidence="1 2" key="1">
    <citation type="submission" date="2018-10" db="EMBL/GenBank/DDBJ databases">
        <authorList>
            <consortium name="PulseNet: The National Subtyping Network for Foodborne Disease Surveillance"/>
            <person name="Tarr C.L."/>
            <person name="Trees E."/>
            <person name="Katz L.S."/>
            <person name="Carleton-Romer H.A."/>
            <person name="Stroika S."/>
            <person name="Kucerova Z."/>
            <person name="Roache K.F."/>
            <person name="Sabol A.L."/>
            <person name="Besser J."/>
            <person name="Gerner-Smidt P."/>
        </authorList>
    </citation>
    <scope>NUCLEOTIDE SEQUENCE [LARGE SCALE GENOMIC DNA]</scope>
    <source>
        <strain evidence="1 2">PNUSAS052121</strain>
    </source>
</reference>
<accession>A0A403T4Q1</accession>
<dbReference type="Proteomes" id="UP000839526">
    <property type="component" value="Unassembled WGS sequence"/>
</dbReference>
<sequence>MIGLTDLRKGDFLVCQKGLFGFQVTKYNGEILDVFDAQKLGKHISKMDNIQRSNMYLSDKPHNK</sequence>
<name>A0A403T4Q1_SALER</name>
<organism evidence="1 2">
    <name type="scientific">Salmonella enterica</name>
    <name type="common">Salmonella choleraesuis</name>
    <dbReference type="NCBI Taxonomy" id="28901"/>
    <lineage>
        <taxon>Bacteria</taxon>
        <taxon>Pseudomonadati</taxon>
        <taxon>Pseudomonadota</taxon>
        <taxon>Gammaproteobacteria</taxon>
        <taxon>Enterobacterales</taxon>
        <taxon>Enterobacteriaceae</taxon>
        <taxon>Salmonella</taxon>
    </lineage>
</organism>
<dbReference type="AlphaFoldDB" id="A0A403T4Q1"/>
<proteinExistence type="predicted"/>
<evidence type="ECO:0000313" key="2">
    <source>
        <dbReference type="Proteomes" id="UP000839526"/>
    </source>
</evidence>
<evidence type="ECO:0000313" key="1">
    <source>
        <dbReference type="EMBL" id="MMS78794.1"/>
    </source>
</evidence>